<feature type="domain" description="Type IV / VI secretion system DotU" evidence="1">
    <location>
        <begin position="8"/>
        <end position="208"/>
    </location>
</feature>
<proteinExistence type="predicted"/>
<reference evidence="2 3" key="1">
    <citation type="journal article" date="2022" name="Syst. Appl. Microbiol.">
        <title>Rhodopirellula aestuarii sp. nov., a novel member of the genus Rhodopirellula isolated from brackish sediments collected in the Tagus River estuary, Portugal.</title>
        <authorList>
            <person name="Vitorino I.R."/>
            <person name="Klimek D."/>
            <person name="Calusinska M."/>
            <person name="Lobo-da-Cunha A."/>
            <person name="Vasconcelos V."/>
            <person name="Lage O.M."/>
        </authorList>
    </citation>
    <scope>NUCLEOTIDE SEQUENCE [LARGE SCALE GENOMIC DNA]</scope>
    <source>
        <strain evidence="2 3">ICT_H3.1</strain>
    </source>
</reference>
<keyword evidence="3" id="KW-1185">Reference proteome</keyword>
<sequence>MTPQFSMAVDPIFLHMLRLLERIGAGQEPSAKEERVRIAALIAEADARLGAHAEWMFAKYGLVSWIDEMLVEAPWNGKEWWSNNVLEMELFNSRNCYESFFVKAQEASTLSQRDALEVFYVCVILGFRGLYDDPELARPAIQAYELPEDLDTWSHQTALAIRLGQGRPMLQGIRRNLSGAPPRLPREKLIWPWLLAAISCSVAALTYAL</sequence>
<comment type="caution">
    <text evidence="2">The sequence shown here is derived from an EMBL/GenBank/DDBJ whole genome shotgun (WGS) entry which is preliminary data.</text>
</comment>
<dbReference type="InterPro" id="IPR017732">
    <property type="entry name" value="T4/T6SS_DotU"/>
</dbReference>
<protein>
    <submittedName>
        <fullName evidence="2">DotU family type IV/VI secretion system protein</fullName>
    </submittedName>
</protein>
<dbReference type="RefSeq" id="WP_250927556.1">
    <property type="nucleotide sequence ID" value="NZ_JAMQBK010000014.1"/>
</dbReference>
<organism evidence="2 3">
    <name type="scientific">Aporhodopirellula aestuarii</name>
    <dbReference type="NCBI Taxonomy" id="2950107"/>
    <lineage>
        <taxon>Bacteria</taxon>
        <taxon>Pseudomonadati</taxon>
        <taxon>Planctomycetota</taxon>
        <taxon>Planctomycetia</taxon>
        <taxon>Pirellulales</taxon>
        <taxon>Pirellulaceae</taxon>
        <taxon>Aporhodopirellula</taxon>
    </lineage>
</organism>
<dbReference type="PANTHER" id="PTHR38033:SF1">
    <property type="entry name" value="DOTU FAMILY TYPE IV_VI SECRETION SYSTEM PROTEIN"/>
    <property type="match status" value="1"/>
</dbReference>
<accession>A0ABT0TZ85</accession>
<dbReference type="InterPro" id="IPR038522">
    <property type="entry name" value="T4/T6SS_DotU_sf"/>
</dbReference>
<evidence type="ECO:0000259" key="1">
    <source>
        <dbReference type="Pfam" id="PF09850"/>
    </source>
</evidence>
<evidence type="ECO:0000313" key="3">
    <source>
        <dbReference type="Proteomes" id="UP001202961"/>
    </source>
</evidence>
<dbReference type="Pfam" id="PF09850">
    <property type="entry name" value="DotU"/>
    <property type="match status" value="1"/>
</dbReference>
<name>A0ABT0TZ85_9BACT</name>
<dbReference type="Proteomes" id="UP001202961">
    <property type="component" value="Unassembled WGS sequence"/>
</dbReference>
<evidence type="ECO:0000313" key="2">
    <source>
        <dbReference type="EMBL" id="MCM2369885.1"/>
    </source>
</evidence>
<dbReference type="EMBL" id="JAMQBK010000014">
    <property type="protein sequence ID" value="MCM2369885.1"/>
    <property type="molecule type" value="Genomic_DNA"/>
</dbReference>
<dbReference type="Gene3D" id="1.25.40.590">
    <property type="entry name" value="Type IV / VI secretion system, DotU"/>
    <property type="match status" value="1"/>
</dbReference>
<gene>
    <name evidence="2" type="ORF">NB063_04535</name>
</gene>
<dbReference type="PANTHER" id="PTHR38033">
    <property type="entry name" value="MEMBRANE PROTEIN-RELATED"/>
    <property type="match status" value="1"/>
</dbReference>